<gene>
    <name evidence="1" type="ORF">ASIM_LOCUS9727</name>
</gene>
<accession>A0A3P6RHM4</accession>
<protein>
    <submittedName>
        <fullName evidence="1">Uncharacterized protein</fullName>
    </submittedName>
</protein>
<evidence type="ECO:0000313" key="2">
    <source>
        <dbReference type="Proteomes" id="UP000267096"/>
    </source>
</evidence>
<feature type="non-terminal residue" evidence="1">
    <location>
        <position position="41"/>
    </location>
</feature>
<reference evidence="1 2" key="1">
    <citation type="submission" date="2018-11" db="EMBL/GenBank/DDBJ databases">
        <authorList>
            <consortium name="Pathogen Informatics"/>
        </authorList>
    </citation>
    <scope>NUCLEOTIDE SEQUENCE [LARGE SCALE GENOMIC DNA]</scope>
</reference>
<proteinExistence type="predicted"/>
<dbReference type="EMBL" id="UYRR01030826">
    <property type="protein sequence ID" value="VDK41548.1"/>
    <property type="molecule type" value="Genomic_DNA"/>
</dbReference>
<dbReference type="Proteomes" id="UP000267096">
    <property type="component" value="Unassembled WGS sequence"/>
</dbReference>
<sequence>MMKRVIIRVHELTNAKGEEGARIVRDHPGTGSVAMAGGVDT</sequence>
<keyword evidence="2" id="KW-1185">Reference proteome</keyword>
<organism evidence="1 2">
    <name type="scientific">Anisakis simplex</name>
    <name type="common">Herring worm</name>
    <dbReference type="NCBI Taxonomy" id="6269"/>
    <lineage>
        <taxon>Eukaryota</taxon>
        <taxon>Metazoa</taxon>
        <taxon>Ecdysozoa</taxon>
        <taxon>Nematoda</taxon>
        <taxon>Chromadorea</taxon>
        <taxon>Rhabditida</taxon>
        <taxon>Spirurina</taxon>
        <taxon>Ascaridomorpha</taxon>
        <taxon>Ascaridoidea</taxon>
        <taxon>Anisakidae</taxon>
        <taxon>Anisakis</taxon>
        <taxon>Anisakis simplex complex</taxon>
    </lineage>
</organism>
<evidence type="ECO:0000313" key="1">
    <source>
        <dbReference type="EMBL" id="VDK41548.1"/>
    </source>
</evidence>
<name>A0A3P6RHM4_ANISI</name>
<dbReference type="AlphaFoldDB" id="A0A3P6RHM4"/>